<comment type="caution">
    <text evidence="2">The sequence shown here is derived from an EMBL/GenBank/DDBJ whole genome shotgun (WGS) entry which is preliminary data.</text>
</comment>
<protein>
    <submittedName>
        <fullName evidence="2">Uncharacterized protein</fullName>
    </submittedName>
</protein>
<dbReference type="EMBL" id="BGPR01002217">
    <property type="protein sequence ID" value="GBM69864.1"/>
    <property type="molecule type" value="Genomic_DNA"/>
</dbReference>
<evidence type="ECO:0000256" key="1">
    <source>
        <dbReference type="SAM" id="MobiDB-lite"/>
    </source>
</evidence>
<accession>A0A4Y2HWG3</accession>
<reference evidence="2 3" key="1">
    <citation type="journal article" date="2019" name="Sci. Rep.">
        <title>Orb-weaving spider Araneus ventricosus genome elucidates the spidroin gene catalogue.</title>
        <authorList>
            <person name="Kono N."/>
            <person name="Nakamura H."/>
            <person name="Ohtoshi R."/>
            <person name="Moran D.A.P."/>
            <person name="Shinohara A."/>
            <person name="Yoshida Y."/>
            <person name="Fujiwara M."/>
            <person name="Mori M."/>
            <person name="Tomita M."/>
            <person name="Arakawa K."/>
        </authorList>
    </citation>
    <scope>NUCLEOTIDE SEQUENCE [LARGE SCALE GENOMIC DNA]</scope>
</reference>
<organism evidence="2 3">
    <name type="scientific">Araneus ventricosus</name>
    <name type="common">Orbweaver spider</name>
    <name type="synonym">Epeira ventricosa</name>
    <dbReference type="NCBI Taxonomy" id="182803"/>
    <lineage>
        <taxon>Eukaryota</taxon>
        <taxon>Metazoa</taxon>
        <taxon>Ecdysozoa</taxon>
        <taxon>Arthropoda</taxon>
        <taxon>Chelicerata</taxon>
        <taxon>Arachnida</taxon>
        <taxon>Araneae</taxon>
        <taxon>Araneomorphae</taxon>
        <taxon>Entelegynae</taxon>
        <taxon>Araneoidea</taxon>
        <taxon>Araneidae</taxon>
        <taxon>Araneus</taxon>
    </lineage>
</organism>
<feature type="compositionally biased region" description="Polar residues" evidence="1">
    <location>
        <begin position="1"/>
        <end position="12"/>
    </location>
</feature>
<gene>
    <name evidence="2" type="ORF">AVEN_203832_1</name>
</gene>
<dbReference type="AlphaFoldDB" id="A0A4Y2HWG3"/>
<name>A0A4Y2HWG3_ARAVE</name>
<evidence type="ECO:0000313" key="2">
    <source>
        <dbReference type="EMBL" id="GBM69864.1"/>
    </source>
</evidence>
<sequence length="92" mass="9683">MTALRHSNSSNKSHSDPLPSPSPITALNDAPQASTLHAPQASTLHAPQASTLHAPTLSAFMARIPNEMMDTGTGLISNLPLHTAPIQTDFPH</sequence>
<proteinExistence type="predicted"/>
<keyword evidence="3" id="KW-1185">Reference proteome</keyword>
<feature type="region of interest" description="Disordered" evidence="1">
    <location>
        <begin position="1"/>
        <end position="31"/>
    </location>
</feature>
<evidence type="ECO:0000313" key="3">
    <source>
        <dbReference type="Proteomes" id="UP000499080"/>
    </source>
</evidence>
<dbReference type="Proteomes" id="UP000499080">
    <property type="component" value="Unassembled WGS sequence"/>
</dbReference>